<dbReference type="GO" id="GO:0006979">
    <property type="term" value="P:response to oxidative stress"/>
    <property type="evidence" value="ECO:0007669"/>
    <property type="project" value="InterPro"/>
</dbReference>
<dbReference type="Gene3D" id="1.10.640.10">
    <property type="entry name" value="Haem peroxidase domain superfamily, animal type"/>
    <property type="match status" value="1"/>
</dbReference>
<keyword evidence="10" id="KW-1185">Reference proteome</keyword>
<accession>A0A5N4AYI8</accession>
<gene>
    <name evidence="9" type="ORF">PPYR_04529</name>
</gene>
<dbReference type="FunFam" id="1.10.640.10:FF:000003">
    <property type="entry name" value="chorion peroxidase"/>
    <property type="match status" value="1"/>
</dbReference>
<evidence type="ECO:0000256" key="2">
    <source>
        <dbReference type="ARBA" id="ARBA00022525"/>
    </source>
</evidence>
<dbReference type="OrthoDB" id="823504at2759"/>
<dbReference type="InterPro" id="IPR019791">
    <property type="entry name" value="Haem_peroxidase_animal"/>
</dbReference>
<feature type="signal peptide" evidence="8">
    <location>
        <begin position="1"/>
        <end position="18"/>
    </location>
</feature>
<feature type="chain" id="PRO_5024322130" description="Peroxidase" evidence="8">
    <location>
        <begin position="19"/>
        <end position="688"/>
    </location>
</feature>
<evidence type="ECO:0000256" key="3">
    <source>
        <dbReference type="ARBA" id="ARBA00022559"/>
    </source>
</evidence>
<dbReference type="GO" id="GO:0020037">
    <property type="term" value="F:heme binding"/>
    <property type="evidence" value="ECO:0007669"/>
    <property type="project" value="InterPro"/>
</dbReference>
<keyword evidence="5 8" id="KW-0732">Signal</keyword>
<evidence type="ECO:0000256" key="4">
    <source>
        <dbReference type="ARBA" id="ARBA00022617"/>
    </source>
</evidence>
<comment type="subcellular location">
    <subcellularLocation>
        <location evidence="1">Secreted</location>
    </subcellularLocation>
</comment>
<evidence type="ECO:0000313" key="10">
    <source>
        <dbReference type="Proteomes" id="UP000327044"/>
    </source>
</evidence>
<dbReference type="EMBL" id="VVIM01000002">
    <property type="protein sequence ID" value="KAB0802343.1"/>
    <property type="molecule type" value="Genomic_DNA"/>
</dbReference>
<dbReference type="InParanoid" id="A0A5N4AYI8"/>
<keyword evidence="4" id="KW-0479">Metal-binding</keyword>
<keyword evidence="7" id="KW-0408">Iron</keyword>
<evidence type="ECO:0000256" key="6">
    <source>
        <dbReference type="ARBA" id="ARBA00023002"/>
    </source>
</evidence>
<comment type="caution">
    <text evidence="9">The sequence shown here is derived from an EMBL/GenBank/DDBJ whole genome shotgun (WGS) entry which is preliminary data.</text>
</comment>
<dbReference type="AlphaFoldDB" id="A0A5N4AYI8"/>
<evidence type="ECO:0000313" key="9">
    <source>
        <dbReference type="EMBL" id="KAB0802343.1"/>
    </source>
</evidence>
<evidence type="ECO:0000256" key="7">
    <source>
        <dbReference type="ARBA" id="ARBA00023004"/>
    </source>
</evidence>
<proteinExistence type="predicted"/>
<protein>
    <recommendedName>
        <fullName evidence="11">Peroxidase</fullName>
    </recommendedName>
</protein>
<evidence type="ECO:0000256" key="5">
    <source>
        <dbReference type="ARBA" id="ARBA00022729"/>
    </source>
</evidence>
<dbReference type="GO" id="GO:0005576">
    <property type="term" value="C:extracellular region"/>
    <property type="evidence" value="ECO:0007669"/>
    <property type="project" value="UniProtKB-SubCell"/>
</dbReference>
<keyword evidence="2" id="KW-0964">Secreted</keyword>
<evidence type="ECO:0008006" key="11">
    <source>
        <dbReference type="Google" id="ProtNLM"/>
    </source>
</evidence>
<dbReference type="PROSITE" id="PS50292">
    <property type="entry name" value="PEROXIDASE_3"/>
    <property type="match status" value="1"/>
</dbReference>
<dbReference type="InterPro" id="IPR010255">
    <property type="entry name" value="Haem_peroxidase_sf"/>
</dbReference>
<dbReference type="PANTHER" id="PTHR11475:SF125">
    <property type="entry name" value="GH11385P"/>
    <property type="match status" value="1"/>
</dbReference>
<dbReference type="CDD" id="cd09823">
    <property type="entry name" value="peroxinectin_like"/>
    <property type="match status" value="1"/>
</dbReference>
<evidence type="ECO:0000256" key="8">
    <source>
        <dbReference type="SAM" id="SignalP"/>
    </source>
</evidence>
<dbReference type="PANTHER" id="PTHR11475">
    <property type="entry name" value="OXIDASE/PEROXIDASE"/>
    <property type="match status" value="1"/>
</dbReference>
<dbReference type="Pfam" id="PF03098">
    <property type="entry name" value="An_peroxidase"/>
    <property type="match status" value="1"/>
</dbReference>
<evidence type="ECO:0000256" key="1">
    <source>
        <dbReference type="ARBA" id="ARBA00004613"/>
    </source>
</evidence>
<keyword evidence="3" id="KW-0575">Peroxidase</keyword>
<reference evidence="9 10" key="1">
    <citation type="journal article" date="2018" name="Elife">
        <title>Firefly genomes illuminate parallel origins of bioluminescence in beetles.</title>
        <authorList>
            <person name="Fallon T.R."/>
            <person name="Lower S.E."/>
            <person name="Chang C.H."/>
            <person name="Bessho-Uehara M."/>
            <person name="Martin G.J."/>
            <person name="Bewick A.J."/>
            <person name="Behringer M."/>
            <person name="Debat H.J."/>
            <person name="Wong I."/>
            <person name="Day J.C."/>
            <person name="Suvorov A."/>
            <person name="Silva C.J."/>
            <person name="Stanger-Hall K.F."/>
            <person name="Hall D.W."/>
            <person name="Schmitz R.J."/>
            <person name="Nelson D.R."/>
            <person name="Lewis S.M."/>
            <person name="Shigenobu S."/>
            <person name="Bybee S.M."/>
            <person name="Larracuente A.M."/>
            <person name="Oba Y."/>
            <person name="Weng J.K."/>
        </authorList>
    </citation>
    <scope>NUCLEOTIDE SEQUENCE [LARGE SCALE GENOMIC DNA]</scope>
    <source>
        <strain evidence="9">1611_PpyrPB1</strain>
        <tissue evidence="9">Whole body</tissue>
    </source>
</reference>
<sequence>MRYFNSFVLIVSFPVILAVEHLEGTIDSNSSVSEPQSVLYAKNIIDHWERLERALDWSNIHVQVGSASHGQLLTSQPQDEALLQEKNALIAAYALRHLKDQLRITGRTPQGTPFSWSCSKKECLHSKYRPIDGSCSDSTDGFHGGAFSSYSRLLEAYYGDGLQEIRRSVHRAFLLPSARLVSTTISQNESTVYDNLTTAVAYWGRFIEHDMTFTASSVMVHSKKTIECCDNDGSNLSPRHVHPLCAPIRVPFDDYIYSKLFVRCIPYVRSIGAIRMNCTLGSLEQLNQASHFLDGSQLYGVEKTKLNLRRQFRNGLLKYSGTSKSMFLPRSTNPIIDCQYLTQNGTCYISGDSRVNELPLLTLLHTLWLREHNRIAAALHGINNHWNDEELFQETRRIVIALLQHITYNEWLPVILNQSQMDKVNSPPSQSELDPRTSNSFATAAIKFVNSLIDDSVRTYSRNRTLTKTYDLKDYFYKPCILEENFDGFIRGMATQNCPKLDLNYADSIRNHLYQTDSHGFDIVSLDIQRGRDHGLPTYASFRSIIGYPNVTQFSTLEDVTPMEHVTLLRKVYQSPWDIDLIIGGMSERPLPNSLLGPTFSYIIGEQMKRTKNGDRYFYTNKKQPNPFTDAQLKEIQKVTLARIFCDNGDDIVYMQPKVFMQICDSNPLVSCTGNVIPHLNLKVWKKK</sequence>
<dbReference type="PRINTS" id="PR00457">
    <property type="entry name" value="ANPEROXIDASE"/>
</dbReference>
<dbReference type="GO" id="GO:0004601">
    <property type="term" value="F:peroxidase activity"/>
    <property type="evidence" value="ECO:0007669"/>
    <property type="project" value="UniProtKB-KW"/>
</dbReference>
<name>A0A5N4AYI8_PHOPY</name>
<dbReference type="InterPro" id="IPR037120">
    <property type="entry name" value="Haem_peroxidase_sf_animal"/>
</dbReference>
<dbReference type="Proteomes" id="UP000327044">
    <property type="component" value="Unassembled WGS sequence"/>
</dbReference>
<dbReference type="SUPFAM" id="SSF48113">
    <property type="entry name" value="Heme-dependent peroxidases"/>
    <property type="match status" value="1"/>
</dbReference>
<organism evidence="9 10">
    <name type="scientific">Photinus pyralis</name>
    <name type="common">Common eastern firefly</name>
    <name type="synonym">Lampyris pyralis</name>
    <dbReference type="NCBI Taxonomy" id="7054"/>
    <lineage>
        <taxon>Eukaryota</taxon>
        <taxon>Metazoa</taxon>
        <taxon>Ecdysozoa</taxon>
        <taxon>Arthropoda</taxon>
        <taxon>Hexapoda</taxon>
        <taxon>Insecta</taxon>
        <taxon>Pterygota</taxon>
        <taxon>Neoptera</taxon>
        <taxon>Endopterygota</taxon>
        <taxon>Coleoptera</taxon>
        <taxon>Polyphaga</taxon>
        <taxon>Elateriformia</taxon>
        <taxon>Elateroidea</taxon>
        <taxon>Lampyridae</taxon>
        <taxon>Lampyrinae</taxon>
        <taxon>Photinus</taxon>
    </lineage>
</organism>
<keyword evidence="6" id="KW-0560">Oxidoreductase</keyword>
<keyword evidence="4" id="KW-0349">Heme</keyword>
<dbReference type="GO" id="GO:0022412">
    <property type="term" value="P:cellular process involved in reproduction in multicellular organism"/>
    <property type="evidence" value="ECO:0007669"/>
    <property type="project" value="UniProtKB-ARBA"/>
</dbReference>